<accession>A0A7X4YJR3</accession>
<gene>
    <name evidence="1" type="ORF">GT003_01620</name>
</gene>
<dbReference type="OrthoDB" id="2819999at2"/>
<evidence type="ECO:0008006" key="3">
    <source>
        <dbReference type="Google" id="ProtNLM"/>
    </source>
</evidence>
<name>A0A7X4YJR3_9BACL</name>
<protein>
    <recommendedName>
        <fullName evidence="3">Ferric siderophore reductase C-terminal domain-containing protein</fullName>
    </recommendedName>
</protein>
<comment type="caution">
    <text evidence="1">The sequence shown here is derived from an EMBL/GenBank/DDBJ whole genome shotgun (WGS) entry which is preliminary data.</text>
</comment>
<sequence length="268" mass="30427">MTTTAYDFSLVNTYFHISPGGVEHVLDEMPATGFFQADRLEEMMRKAGKVVQAVDLKLPGSFIGTSLCNLSITKLIFLAMYGEVLELPLSNLTFQIDYEEGHGHPHFGYRIHEVRTQPIPAEDGDAFVAEDWKRFMMEDVTPAVAAIAAASGMKPEQIWAQFGGIAAMVVDYVQKMGLPAAIMERFEHHFRLLSEAVPSEAFQRKRNPFQWQVRHVDNPYQEGERWVMRSGCCQYDRREGGTKCFVCPRMTPDEREQEVRRIKAAAIS</sequence>
<organism evidence="1 2">
    <name type="scientific">Paenibacillus sacheonensis</name>
    <dbReference type="NCBI Taxonomy" id="742054"/>
    <lineage>
        <taxon>Bacteria</taxon>
        <taxon>Bacillati</taxon>
        <taxon>Bacillota</taxon>
        <taxon>Bacilli</taxon>
        <taxon>Bacillales</taxon>
        <taxon>Paenibacillaceae</taxon>
        <taxon>Paenibacillus</taxon>
    </lineage>
</organism>
<dbReference type="Proteomes" id="UP000558113">
    <property type="component" value="Unassembled WGS sequence"/>
</dbReference>
<reference evidence="1 2" key="1">
    <citation type="submission" date="2020-01" db="EMBL/GenBank/DDBJ databases">
        <title>Paenibacillus soybeanensis sp. nov. isolated from the nodules of soybean (Glycine max(L.) Merr).</title>
        <authorList>
            <person name="Wang H."/>
        </authorList>
    </citation>
    <scope>NUCLEOTIDE SEQUENCE [LARGE SCALE GENOMIC DNA]</scope>
    <source>
        <strain evidence="1 2">DSM 23054</strain>
    </source>
</reference>
<dbReference type="AlphaFoldDB" id="A0A7X4YJR3"/>
<evidence type="ECO:0000313" key="2">
    <source>
        <dbReference type="Proteomes" id="UP000558113"/>
    </source>
</evidence>
<evidence type="ECO:0000313" key="1">
    <source>
        <dbReference type="EMBL" id="NBC67688.1"/>
    </source>
</evidence>
<dbReference type="EMBL" id="JAAAMU010000001">
    <property type="protein sequence ID" value="NBC67688.1"/>
    <property type="molecule type" value="Genomic_DNA"/>
</dbReference>
<dbReference type="RefSeq" id="WP_161693716.1">
    <property type="nucleotide sequence ID" value="NZ_JAAAMU010000001.1"/>
</dbReference>
<proteinExistence type="predicted"/>
<keyword evidence="2" id="KW-1185">Reference proteome</keyword>